<protein>
    <submittedName>
        <fullName evidence="1">Uncharacterized protein</fullName>
    </submittedName>
</protein>
<reference evidence="1" key="1">
    <citation type="submission" date="2014-07" db="EMBL/GenBank/DDBJ databases">
        <title>Identification of a novel salt tolerance gene in wild soybean by whole-genome sequencing.</title>
        <authorList>
            <person name="Lam H.-M."/>
            <person name="Qi X."/>
            <person name="Li M.-W."/>
            <person name="Liu X."/>
            <person name="Xie M."/>
            <person name="Ni M."/>
            <person name="Xu X."/>
        </authorList>
    </citation>
    <scope>NUCLEOTIDE SEQUENCE [LARGE SCALE GENOMIC DNA]</scope>
    <source>
        <tissue evidence="1">Root</tissue>
    </source>
</reference>
<organism evidence="1">
    <name type="scientific">Glycine soja</name>
    <name type="common">Wild soybean</name>
    <dbReference type="NCBI Taxonomy" id="3848"/>
    <lineage>
        <taxon>Eukaryota</taxon>
        <taxon>Viridiplantae</taxon>
        <taxon>Streptophyta</taxon>
        <taxon>Embryophyta</taxon>
        <taxon>Tracheophyta</taxon>
        <taxon>Spermatophyta</taxon>
        <taxon>Magnoliopsida</taxon>
        <taxon>eudicotyledons</taxon>
        <taxon>Gunneridae</taxon>
        <taxon>Pentapetalae</taxon>
        <taxon>rosids</taxon>
        <taxon>fabids</taxon>
        <taxon>Fabales</taxon>
        <taxon>Fabaceae</taxon>
        <taxon>Papilionoideae</taxon>
        <taxon>50 kb inversion clade</taxon>
        <taxon>NPAAA clade</taxon>
        <taxon>indigoferoid/millettioid clade</taxon>
        <taxon>Phaseoleae</taxon>
        <taxon>Glycine</taxon>
        <taxon>Glycine subgen. Soja</taxon>
    </lineage>
</organism>
<dbReference type="AlphaFoldDB" id="A0A0B2S3V8"/>
<evidence type="ECO:0000313" key="1">
    <source>
        <dbReference type="EMBL" id="KHN41416.1"/>
    </source>
</evidence>
<dbReference type="EMBL" id="KN645137">
    <property type="protein sequence ID" value="KHN41416.1"/>
    <property type="molecule type" value="Genomic_DNA"/>
</dbReference>
<name>A0A0B2S3V8_GLYSO</name>
<accession>A0A0B2S3V8</accession>
<proteinExistence type="predicted"/>
<gene>
    <name evidence="1" type="ORF">glysoja_049721</name>
</gene>
<dbReference type="Proteomes" id="UP000053555">
    <property type="component" value="Unassembled WGS sequence"/>
</dbReference>
<sequence>MGNTCSIDLYKWSSAKFPEKFALIYTSLNDKSKFSIIRLSINPERALLSLADALCNDHPVRSLHMELTAERDNNGSFNLGLVRVVADGITSEQTVRDTEAHFDHICGTKSCFFAVMRKGGNVSVGSQMITWEVLHSYNVSLTTHVRYYVNIECDKVTGLRAKFRGPFKCEGQVLREGLLKQSEGSSLIQCKVSGKPKKAFCAFVKSEFAGKEYILFQQQGERVNVFNSGSFHGHGNGSNYKDCNIVMKYEAGKGTN</sequence>